<comment type="caution">
    <text evidence="9">The sequence shown here is derived from an EMBL/GenBank/DDBJ whole genome shotgun (WGS) entry which is preliminary data.</text>
</comment>
<organism evidence="9 10">
    <name type="scientific">Heterodera schachtii</name>
    <name type="common">Sugarbeet cyst nematode worm</name>
    <name type="synonym">Tylenchus schachtii</name>
    <dbReference type="NCBI Taxonomy" id="97005"/>
    <lineage>
        <taxon>Eukaryota</taxon>
        <taxon>Metazoa</taxon>
        <taxon>Ecdysozoa</taxon>
        <taxon>Nematoda</taxon>
        <taxon>Chromadorea</taxon>
        <taxon>Rhabditida</taxon>
        <taxon>Tylenchina</taxon>
        <taxon>Tylenchomorpha</taxon>
        <taxon>Tylenchoidea</taxon>
        <taxon>Heteroderidae</taxon>
        <taxon>Heteroderinae</taxon>
        <taxon>Heterodera</taxon>
    </lineage>
</organism>
<evidence type="ECO:0000256" key="1">
    <source>
        <dbReference type="ARBA" id="ARBA00000695"/>
    </source>
</evidence>
<dbReference type="EMBL" id="JBICCN010000334">
    <property type="protein sequence ID" value="KAL3076507.1"/>
    <property type="molecule type" value="Genomic_DNA"/>
</dbReference>
<keyword evidence="8" id="KW-0456">Lyase</keyword>
<evidence type="ECO:0000256" key="3">
    <source>
        <dbReference type="ARBA" id="ARBA00004613"/>
    </source>
</evidence>
<dbReference type="AlphaFoldDB" id="A0ABD2I8J0"/>
<dbReference type="Proteomes" id="UP001620645">
    <property type="component" value="Unassembled WGS sequence"/>
</dbReference>
<evidence type="ECO:0000256" key="8">
    <source>
        <dbReference type="ARBA" id="ARBA00023239"/>
    </source>
</evidence>
<name>A0ABD2I8J0_HETSC</name>
<evidence type="ECO:0000313" key="9">
    <source>
        <dbReference type="EMBL" id="KAL3076507.1"/>
    </source>
</evidence>
<comment type="catalytic activity">
    <reaction evidence="1">
        <text>Eliminative cleavage of (1-&gt;4)-alpha-D-galacturonan to give oligosaccharides with 4-deoxy-alpha-D-galact-4-enuronosyl groups at their non-reducing ends.</text>
        <dbReference type="EC" id="4.2.2.2"/>
    </reaction>
</comment>
<dbReference type="Gene3D" id="2.160.20.10">
    <property type="entry name" value="Single-stranded right-handed beta-helix, Pectin lyase-like"/>
    <property type="match status" value="1"/>
</dbReference>
<evidence type="ECO:0000313" key="10">
    <source>
        <dbReference type="Proteomes" id="UP001620645"/>
    </source>
</evidence>
<gene>
    <name evidence="9" type="ORF">niasHS_012702</name>
</gene>
<dbReference type="GO" id="GO:0005576">
    <property type="term" value="C:extracellular region"/>
    <property type="evidence" value="ECO:0007669"/>
    <property type="project" value="UniProtKB-SubCell"/>
</dbReference>
<evidence type="ECO:0000256" key="2">
    <source>
        <dbReference type="ARBA" id="ARBA00001913"/>
    </source>
</evidence>
<dbReference type="EC" id="4.2.2.2" evidence="4"/>
<comment type="cofactor">
    <cofactor evidence="2">
        <name>Ca(2+)</name>
        <dbReference type="ChEBI" id="CHEBI:29108"/>
    </cofactor>
</comment>
<evidence type="ECO:0000256" key="5">
    <source>
        <dbReference type="ARBA" id="ARBA00022525"/>
    </source>
</evidence>
<proteinExistence type="predicted"/>
<dbReference type="InterPro" id="IPR004898">
    <property type="entry name" value="Pectate_lyase_PlyH/PlyE-like"/>
</dbReference>
<accession>A0ABD2I8J0</accession>
<keyword evidence="5" id="KW-0964">Secreted</keyword>
<dbReference type="InterPro" id="IPR012334">
    <property type="entry name" value="Pectin_lyas_fold"/>
</dbReference>
<reference evidence="9 10" key="1">
    <citation type="submission" date="2024-10" db="EMBL/GenBank/DDBJ databases">
        <authorList>
            <person name="Kim D."/>
        </authorList>
    </citation>
    <scope>NUCLEOTIDE SEQUENCE [LARGE SCALE GENOMIC DNA]</scope>
    <source>
        <strain evidence="9">Taebaek</strain>
    </source>
</reference>
<comment type="subcellular location">
    <subcellularLocation>
        <location evidence="3">Secreted</location>
    </subcellularLocation>
</comment>
<dbReference type="GO" id="GO:0030570">
    <property type="term" value="F:pectate lyase activity"/>
    <property type="evidence" value="ECO:0007669"/>
    <property type="project" value="UniProtKB-EC"/>
</dbReference>
<evidence type="ECO:0000256" key="7">
    <source>
        <dbReference type="ARBA" id="ARBA00022837"/>
    </source>
</evidence>
<keyword evidence="6" id="KW-0732">Signal</keyword>
<evidence type="ECO:0000256" key="6">
    <source>
        <dbReference type="ARBA" id="ARBA00022729"/>
    </source>
</evidence>
<keyword evidence="7" id="KW-0106">Calcium</keyword>
<protein>
    <recommendedName>
        <fullName evidence="4">pectate lyase</fullName>
        <ecNumber evidence="4">4.2.2.2</ecNumber>
    </recommendedName>
</protein>
<keyword evidence="10" id="KW-1185">Reference proteome</keyword>
<sequence length="133" mass="14679">MTVAFYPMMKMKTKKIIAKNPANVLVQIQGESKADNIGKLGRGCGTHNQQCKRKFVFENIKVTGVKSTLCGINQNMETWRSSKMCRSVAVQQTCAACTIELRSATSKSEKQAMGNIVSFRAPQAANGMSDRRE</sequence>
<evidence type="ECO:0000256" key="4">
    <source>
        <dbReference type="ARBA" id="ARBA00012272"/>
    </source>
</evidence>
<dbReference type="Pfam" id="PF03211">
    <property type="entry name" value="Pectate_lyase"/>
    <property type="match status" value="1"/>
</dbReference>